<dbReference type="Proteomes" id="UP000000759">
    <property type="component" value="Chromosome 1"/>
</dbReference>
<dbReference type="Gene3D" id="2.60.120.650">
    <property type="entry name" value="Cupin"/>
    <property type="match status" value="1"/>
</dbReference>
<dbReference type="InterPro" id="IPR003347">
    <property type="entry name" value="JmjC_dom"/>
</dbReference>
<dbReference type="eggNOG" id="ENOG502S726">
    <property type="taxonomic scope" value="Eukaryota"/>
</dbReference>
<reference evidence="4" key="2">
    <citation type="submission" date="2008-08" db="EMBL/GenBank/DDBJ databases">
        <authorList>
            <consortium name="Diatom Consortium"/>
            <person name="Grigoriev I."/>
            <person name="Grimwood J."/>
            <person name="Kuo A."/>
            <person name="Otillar R.P."/>
            <person name="Salamov A."/>
            <person name="Detter J.C."/>
            <person name="Lindquist E."/>
            <person name="Shapiro H."/>
            <person name="Lucas S."/>
            <person name="Glavina del Rio T."/>
            <person name="Pitluck S."/>
            <person name="Rokhsar D."/>
            <person name="Bowler C."/>
        </authorList>
    </citation>
    <scope>GENOME REANNOTATION</scope>
    <source>
        <strain evidence="4">CCAP 1055/1</strain>
    </source>
</reference>
<evidence type="ECO:0000256" key="1">
    <source>
        <dbReference type="SAM" id="SignalP"/>
    </source>
</evidence>
<feature type="domain" description="JmjC" evidence="2">
    <location>
        <begin position="132"/>
        <end position="290"/>
    </location>
</feature>
<dbReference type="OMA" id="TWTWHRV"/>
<dbReference type="KEGG" id="pti:PHATRDRAFT_42971"/>
<organism evidence="3 4">
    <name type="scientific">Phaeodactylum tricornutum (strain CCAP 1055/1)</name>
    <dbReference type="NCBI Taxonomy" id="556484"/>
    <lineage>
        <taxon>Eukaryota</taxon>
        <taxon>Sar</taxon>
        <taxon>Stramenopiles</taxon>
        <taxon>Ochrophyta</taxon>
        <taxon>Bacillariophyta</taxon>
        <taxon>Bacillariophyceae</taxon>
        <taxon>Bacillariophycidae</taxon>
        <taxon>Naviculales</taxon>
        <taxon>Phaeodactylaceae</taxon>
        <taxon>Phaeodactylum</taxon>
    </lineage>
</organism>
<accession>B7FQ68</accession>
<sequence>MNEIKIIITLLAILCVACIAVDVQKHRSNLAGFLEKTYGVHWRTRPLLLQGLWKKEELLDPDRRLSLSGLLNQSLEIPYFSDARIKNSLSPDSKGSVGAIVANISNGGAHKIGTQFIVQTYPDLISEVAPTEIVTELFGDFFKPDYVKGSGPFSIFPALTTVPMFVANGQKTEGFYNKGQPYTPLHCEPIGNVAVQLSGTKEWTLIRPEFSFLVKPSTAPDGRAFFASWASKLEHVPTYSARTNAGDAIWVPTWTWHRVDYVYSPEISIGGSLFHFRTADFARNNPLFAILMIPAILFELVGYSTQ</sequence>
<feature type="chain" id="PRO_5002855290" description="JmjC domain-containing protein" evidence="1">
    <location>
        <begin position="21"/>
        <end position="306"/>
    </location>
</feature>
<dbReference type="RefSeq" id="XP_002176828.1">
    <property type="nucleotide sequence ID" value="XM_002176792.1"/>
</dbReference>
<evidence type="ECO:0000313" key="3">
    <source>
        <dbReference type="EMBL" id="EEC51291.1"/>
    </source>
</evidence>
<dbReference type="SUPFAM" id="SSF51197">
    <property type="entry name" value="Clavaminate synthase-like"/>
    <property type="match status" value="1"/>
</dbReference>
<dbReference type="GeneID" id="7196791"/>
<dbReference type="OrthoDB" id="39952at2759"/>
<proteinExistence type="predicted"/>
<name>B7FQ68_PHATC</name>
<dbReference type="AlphaFoldDB" id="B7FQ68"/>
<dbReference type="PROSITE" id="PS51184">
    <property type="entry name" value="JMJC"/>
    <property type="match status" value="1"/>
</dbReference>
<keyword evidence="4" id="KW-1185">Reference proteome</keyword>
<protein>
    <recommendedName>
        <fullName evidence="2">JmjC domain-containing protein</fullName>
    </recommendedName>
</protein>
<dbReference type="EMBL" id="CM000605">
    <property type="protein sequence ID" value="EEC51291.1"/>
    <property type="molecule type" value="Genomic_DNA"/>
</dbReference>
<keyword evidence="1" id="KW-0732">Signal</keyword>
<evidence type="ECO:0000313" key="4">
    <source>
        <dbReference type="Proteomes" id="UP000000759"/>
    </source>
</evidence>
<gene>
    <name evidence="3" type="ORF">PHATRDRAFT_42971</name>
</gene>
<dbReference type="HOGENOM" id="CLU_910487_0_0_1"/>
<evidence type="ECO:0000259" key="2">
    <source>
        <dbReference type="PROSITE" id="PS51184"/>
    </source>
</evidence>
<dbReference type="PaxDb" id="2850-Phatr42971"/>
<reference evidence="3 4" key="1">
    <citation type="journal article" date="2008" name="Nature">
        <title>The Phaeodactylum genome reveals the evolutionary history of diatom genomes.</title>
        <authorList>
            <person name="Bowler C."/>
            <person name="Allen A.E."/>
            <person name="Badger J.H."/>
            <person name="Grimwood J."/>
            <person name="Jabbari K."/>
            <person name="Kuo A."/>
            <person name="Maheswari U."/>
            <person name="Martens C."/>
            <person name="Maumus F."/>
            <person name="Otillar R.P."/>
            <person name="Rayko E."/>
            <person name="Salamov A."/>
            <person name="Vandepoele K."/>
            <person name="Beszteri B."/>
            <person name="Gruber A."/>
            <person name="Heijde M."/>
            <person name="Katinka M."/>
            <person name="Mock T."/>
            <person name="Valentin K."/>
            <person name="Verret F."/>
            <person name="Berges J.A."/>
            <person name="Brownlee C."/>
            <person name="Cadoret J.P."/>
            <person name="Chiovitti A."/>
            <person name="Choi C.J."/>
            <person name="Coesel S."/>
            <person name="De Martino A."/>
            <person name="Detter J.C."/>
            <person name="Durkin C."/>
            <person name="Falciatore A."/>
            <person name="Fournet J."/>
            <person name="Haruta M."/>
            <person name="Huysman M.J."/>
            <person name="Jenkins B.D."/>
            <person name="Jiroutova K."/>
            <person name="Jorgensen R.E."/>
            <person name="Joubert Y."/>
            <person name="Kaplan A."/>
            <person name="Kroger N."/>
            <person name="Kroth P.G."/>
            <person name="La Roche J."/>
            <person name="Lindquist E."/>
            <person name="Lommer M."/>
            <person name="Martin-Jezequel V."/>
            <person name="Lopez P.J."/>
            <person name="Lucas S."/>
            <person name="Mangogna M."/>
            <person name="McGinnis K."/>
            <person name="Medlin L.K."/>
            <person name="Montsant A."/>
            <person name="Oudot-Le Secq M.P."/>
            <person name="Napoli C."/>
            <person name="Obornik M."/>
            <person name="Parker M.S."/>
            <person name="Petit J.L."/>
            <person name="Porcel B.M."/>
            <person name="Poulsen N."/>
            <person name="Robison M."/>
            <person name="Rychlewski L."/>
            <person name="Rynearson T.A."/>
            <person name="Schmutz J."/>
            <person name="Shapiro H."/>
            <person name="Siaut M."/>
            <person name="Stanley M."/>
            <person name="Sussman M.R."/>
            <person name="Taylor A.R."/>
            <person name="Vardi A."/>
            <person name="von Dassow P."/>
            <person name="Vyverman W."/>
            <person name="Willis A."/>
            <person name="Wyrwicz L.S."/>
            <person name="Rokhsar D.S."/>
            <person name="Weissenbach J."/>
            <person name="Armbrust E.V."/>
            <person name="Green B.R."/>
            <person name="Van de Peer Y."/>
            <person name="Grigoriev I.V."/>
        </authorList>
    </citation>
    <scope>NUCLEOTIDE SEQUENCE [LARGE SCALE GENOMIC DNA]</scope>
    <source>
        <strain evidence="3 4">CCAP 1055/1</strain>
    </source>
</reference>
<feature type="signal peptide" evidence="1">
    <location>
        <begin position="1"/>
        <end position="20"/>
    </location>
</feature>
<dbReference type="InParanoid" id="B7FQ68"/>